<dbReference type="GO" id="GO:0005615">
    <property type="term" value="C:extracellular space"/>
    <property type="evidence" value="ECO:0007669"/>
    <property type="project" value="TreeGrafter"/>
</dbReference>
<keyword evidence="5" id="KW-1185">Reference proteome</keyword>
<evidence type="ECO:0000313" key="4">
    <source>
        <dbReference type="EMBL" id="KAK3870324.1"/>
    </source>
</evidence>
<organism evidence="4 5">
    <name type="scientific">Petrolisthes cinctipes</name>
    <name type="common">Flat porcelain crab</name>
    <dbReference type="NCBI Taxonomy" id="88211"/>
    <lineage>
        <taxon>Eukaryota</taxon>
        <taxon>Metazoa</taxon>
        <taxon>Ecdysozoa</taxon>
        <taxon>Arthropoda</taxon>
        <taxon>Crustacea</taxon>
        <taxon>Multicrustacea</taxon>
        <taxon>Malacostraca</taxon>
        <taxon>Eumalacostraca</taxon>
        <taxon>Eucarida</taxon>
        <taxon>Decapoda</taxon>
        <taxon>Pleocyemata</taxon>
        <taxon>Anomura</taxon>
        <taxon>Galatheoidea</taxon>
        <taxon>Porcellanidae</taxon>
        <taxon>Petrolisthes</taxon>
    </lineage>
</organism>
<dbReference type="GO" id="GO:0031012">
    <property type="term" value="C:extracellular matrix"/>
    <property type="evidence" value="ECO:0007669"/>
    <property type="project" value="TreeGrafter"/>
</dbReference>
<dbReference type="PANTHER" id="PTHR12236:SF79">
    <property type="entry name" value="CUTICULAR PROTEIN 50CB-RELATED"/>
    <property type="match status" value="1"/>
</dbReference>
<comment type="caution">
    <text evidence="4">The sequence shown here is derived from an EMBL/GenBank/DDBJ whole genome shotgun (WGS) entry which is preliminary data.</text>
</comment>
<dbReference type="PROSITE" id="PS51155">
    <property type="entry name" value="CHIT_BIND_RR_2"/>
    <property type="match status" value="1"/>
</dbReference>
<dbReference type="AlphaFoldDB" id="A0AAE1KCZ4"/>
<gene>
    <name evidence="4" type="ORF">Pcinc_024439</name>
</gene>
<sequence>MQCYLHYKTVFTGAPSNLYDETNPDWAPSQQLGHTKLKTARSSPRKSTVRYQRKVQRCERAADISTAKILLEMRANIDPAPEEAEDIGASSQQSPVAADNESKRVCTQTEMTSDDIRNLQQQFNIIMAEKQGHGGHRFDDDGYDSDYDSGSYSFEWDVSDESYENHYGHHETRSGDLTEGGYYVLLPDGRLMKVNYYVDGDSGFVHNISFEGSAE</sequence>
<evidence type="ECO:0000256" key="3">
    <source>
        <dbReference type="SAM" id="MobiDB-lite"/>
    </source>
</evidence>
<proteinExistence type="predicted"/>
<dbReference type="Proteomes" id="UP001286313">
    <property type="component" value="Unassembled WGS sequence"/>
</dbReference>
<protein>
    <recommendedName>
        <fullName evidence="6">Pro-resilin</fullName>
    </recommendedName>
</protein>
<dbReference type="InterPro" id="IPR051217">
    <property type="entry name" value="Insect_Cuticle_Struc_Prot"/>
</dbReference>
<keyword evidence="1 2" id="KW-0193">Cuticle</keyword>
<dbReference type="EMBL" id="JAWQEG010002687">
    <property type="protein sequence ID" value="KAK3870324.1"/>
    <property type="molecule type" value="Genomic_DNA"/>
</dbReference>
<evidence type="ECO:0008006" key="6">
    <source>
        <dbReference type="Google" id="ProtNLM"/>
    </source>
</evidence>
<name>A0AAE1KCZ4_PETCI</name>
<dbReference type="Pfam" id="PF00379">
    <property type="entry name" value="Chitin_bind_4"/>
    <property type="match status" value="1"/>
</dbReference>
<dbReference type="InterPro" id="IPR000618">
    <property type="entry name" value="Insect_cuticle"/>
</dbReference>
<evidence type="ECO:0000256" key="2">
    <source>
        <dbReference type="PROSITE-ProRule" id="PRU00497"/>
    </source>
</evidence>
<feature type="region of interest" description="Disordered" evidence="3">
    <location>
        <begin position="82"/>
        <end position="102"/>
    </location>
</feature>
<evidence type="ECO:0000313" key="5">
    <source>
        <dbReference type="Proteomes" id="UP001286313"/>
    </source>
</evidence>
<evidence type="ECO:0000256" key="1">
    <source>
        <dbReference type="ARBA" id="ARBA00022460"/>
    </source>
</evidence>
<dbReference type="GO" id="GO:0042302">
    <property type="term" value="F:structural constituent of cuticle"/>
    <property type="evidence" value="ECO:0007669"/>
    <property type="project" value="UniProtKB-UniRule"/>
</dbReference>
<dbReference type="PANTHER" id="PTHR12236">
    <property type="entry name" value="STRUCTURAL CONTITUENT OF CUTICLE"/>
    <property type="match status" value="1"/>
</dbReference>
<accession>A0AAE1KCZ4</accession>
<reference evidence="4" key="1">
    <citation type="submission" date="2023-10" db="EMBL/GenBank/DDBJ databases">
        <title>Genome assemblies of two species of porcelain crab, Petrolisthes cinctipes and Petrolisthes manimaculis (Anomura: Porcellanidae).</title>
        <authorList>
            <person name="Angst P."/>
        </authorList>
    </citation>
    <scope>NUCLEOTIDE SEQUENCE</scope>
    <source>
        <strain evidence="4">PB745_01</strain>
        <tissue evidence="4">Gill</tissue>
    </source>
</reference>